<name>A0A195B0P0_9HYME</name>
<dbReference type="Proteomes" id="UP000078540">
    <property type="component" value="Unassembled WGS sequence"/>
</dbReference>
<sequence>MRICTSQHQLIPVMTAAAVVAATFEPMVNDEATGTRETERDHLRGRQGRCVRRMRVAWVYLQNFATHSFTIQVCASRATSIRYNEEKSPVKVHGAAHAVLCKLRQGPDQTCRSDGYRARNAPKLAKRQRLLPDAMTTMVRAAVLAAVLGQLLSPSMASRPAGAHPGHAYFEQPCCGRSHLRHHKGNEMPVSIHHQYYLGKCPATRYYRGLERWADFIMMSGERVDPSLLSFAVQTERIIGSYGDRLRLARSNLPEMRSGNRVERLLQYATTEESPDEGLPGECSFASPRLQDTRGGSTRSCVST</sequence>
<evidence type="ECO:0000313" key="3">
    <source>
        <dbReference type="Proteomes" id="UP000078540"/>
    </source>
</evidence>
<evidence type="ECO:0000256" key="1">
    <source>
        <dbReference type="SAM" id="MobiDB-lite"/>
    </source>
</evidence>
<protein>
    <submittedName>
        <fullName evidence="2">Uncharacterized protein</fullName>
    </submittedName>
</protein>
<dbReference type="AlphaFoldDB" id="A0A195B0P0"/>
<feature type="region of interest" description="Disordered" evidence="1">
    <location>
        <begin position="271"/>
        <end position="304"/>
    </location>
</feature>
<evidence type="ECO:0000313" key="2">
    <source>
        <dbReference type="EMBL" id="KYM77769.1"/>
    </source>
</evidence>
<proteinExistence type="predicted"/>
<keyword evidence="3" id="KW-1185">Reference proteome</keyword>
<gene>
    <name evidence="2" type="ORF">ALC53_11780</name>
</gene>
<dbReference type="EMBL" id="KQ976692">
    <property type="protein sequence ID" value="KYM77769.1"/>
    <property type="molecule type" value="Genomic_DNA"/>
</dbReference>
<feature type="compositionally biased region" description="Polar residues" evidence="1">
    <location>
        <begin position="294"/>
        <end position="304"/>
    </location>
</feature>
<organism evidence="2 3">
    <name type="scientific">Atta colombica</name>
    <dbReference type="NCBI Taxonomy" id="520822"/>
    <lineage>
        <taxon>Eukaryota</taxon>
        <taxon>Metazoa</taxon>
        <taxon>Ecdysozoa</taxon>
        <taxon>Arthropoda</taxon>
        <taxon>Hexapoda</taxon>
        <taxon>Insecta</taxon>
        <taxon>Pterygota</taxon>
        <taxon>Neoptera</taxon>
        <taxon>Endopterygota</taxon>
        <taxon>Hymenoptera</taxon>
        <taxon>Apocrita</taxon>
        <taxon>Aculeata</taxon>
        <taxon>Formicoidea</taxon>
        <taxon>Formicidae</taxon>
        <taxon>Myrmicinae</taxon>
        <taxon>Atta</taxon>
    </lineage>
</organism>
<reference evidence="2 3" key="1">
    <citation type="submission" date="2015-09" db="EMBL/GenBank/DDBJ databases">
        <title>Atta colombica WGS genome.</title>
        <authorList>
            <person name="Nygaard S."/>
            <person name="Hu H."/>
            <person name="Boomsma J."/>
            <person name="Zhang G."/>
        </authorList>
    </citation>
    <scope>NUCLEOTIDE SEQUENCE [LARGE SCALE GENOMIC DNA]</scope>
    <source>
        <strain evidence="2">Treedump-2</strain>
        <tissue evidence="2">Whole body</tissue>
    </source>
</reference>
<accession>A0A195B0P0</accession>